<reference evidence="1" key="1">
    <citation type="submission" date="2022-07" db="EMBL/GenBank/DDBJ databases">
        <title>Genome Sequence of Phlebia brevispora.</title>
        <authorList>
            <person name="Buettner E."/>
        </authorList>
    </citation>
    <scope>NUCLEOTIDE SEQUENCE</scope>
    <source>
        <strain evidence="1">MPL23</strain>
    </source>
</reference>
<dbReference type="EMBL" id="JANHOG010000755">
    <property type="protein sequence ID" value="KAJ3551771.1"/>
    <property type="molecule type" value="Genomic_DNA"/>
</dbReference>
<name>A0ACC1T2Q4_9APHY</name>
<comment type="caution">
    <text evidence="1">The sequence shown here is derived from an EMBL/GenBank/DDBJ whole genome shotgun (WGS) entry which is preliminary data.</text>
</comment>
<keyword evidence="2" id="KW-1185">Reference proteome</keyword>
<sequence length="1086" mass="123502">MATSSNHPYRPSSHASTPDRPATIAELAALAQKEVWDPSLPLKHWLRTAERARKAGQAYVEAQNYEAAFIEFAKAATIVLERLPTHHDYHALLNTEQRHNLGMNGQDMLDHLSQLKKILVERYEKWRIRRESDRASSSQHTDGLARDDVARRRREEHPRSDEEERAWQAREATRREEEWRRQDLARREAEELERRREEDSRRARSSEARSRDPSEARRAAEAREAADFERQAQTARLRREDDVRRPHSDEEREYLLRKRVEERTRQEQEGILRRQREADLAARTARLEITSTPPSVTVRHAEQDYNRLSQGSESSSRNAQVVMPAPAVAPQPPRPTSASQTPTNAHRQGPPKLPLESPSKLDDDTDDDDRSHTQHRSWNQEDTPSRSRDVNLRITYPAPITTTSPVPPDAGPIRYPTLMSQHQLKQGYVPSLQSMFAQPSIEPPSSSSLLLDTQAPGSLYSGILPKPSTTPPTPVIPPPPPGMPAVEVATYPAYESRYLTGYRGAPTVGQRLPHLLAPAQDRPHKLIKPSRIVKGASKDADVRELKSVRLPRECLQRFVSIARVNTAQNRETCGLLLGRDKGNKFVITTLLIPKQHSTSDTCTMDEEELVMQFTEERNLITLGWIHTHPTQSCFMSSVDLHTHSGFQQMLPESFAVVCAPNSKPSFGIFRLTDPGGLQTILECNAKEAFHPHPDVPIYTHAVNNRRRKDIYTIPRQDQELLGRLGYKNKISEVDKAIAANAEFLRKIIADPQIFEQGEIDDTGYSTDNETEFETDDPFIHEHSHDPGHSHAHTHVHGERGHTHSRPTLPAHQARKPTESDIEKLRSTIKQFVRDWSEEGKAERDLCYGPIKEALLKHFESVSEDERQKLRVLVPGAGLCRLAWDVANLGFACQGNEFSHYMLLSSYFILNRTSQADEHTIYPYIHSFSNVWDRLAMLRAVKIPDVLLSLIEPSHIMIETENAGDFEDIYGVEGDPDEPQSGLWDAILTCFFIDTAKNIVNYLRIIHRKLAPGGVWINLGPLLWHWENNTTGDPSVELDLDEVKALARMIGFKISNEKTIDMTYTNNFQSMLGYTYHTAFWTATKVA</sequence>
<evidence type="ECO:0000313" key="1">
    <source>
        <dbReference type="EMBL" id="KAJ3551771.1"/>
    </source>
</evidence>
<evidence type="ECO:0000313" key="2">
    <source>
        <dbReference type="Proteomes" id="UP001148662"/>
    </source>
</evidence>
<protein>
    <submittedName>
        <fullName evidence="1">Uncharacterized protein</fullName>
    </submittedName>
</protein>
<accession>A0ACC1T2Q4</accession>
<proteinExistence type="predicted"/>
<organism evidence="1 2">
    <name type="scientific">Phlebia brevispora</name>
    <dbReference type="NCBI Taxonomy" id="194682"/>
    <lineage>
        <taxon>Eukaryota</taxon>
        <taxon>Fungi</taxon>
        <taxon>Dikarya</taxon>
        <taxon>Basidiomycota</taxon>
        <taxon>Agaricomycotina</taxon>
        <taxon>Agaricomycetes</taxon>
        <taxon>Polyporales</taxon>
        <taxon>Meruliaceae</taxon>
        <taxon>Phlebia</taxon>
    </lineage>
</organism>
<gene>
    <name evidence="1" type="ORF">NM688_g4515</name>
</gene>
<dbReference type="Proteomes" id="UP001148662">
    <property type="component" value="Unassembled WGS sequence"/>
</dbReference>